<dbReference type="AlphaFoldDB" id="A0A7S4DDH2"/>
<proteinExistence type="predicted"/>
<name>A0A7S4DDH2_HETAK</name>
<gene>
    <name evidence="1" type="ORF">HAKA00212_LOCUS21768</name>
</gene>
<evidence type="ECO:0000313" key="1">
    <source>
        <dbReference type="EMBL" id="CAE0642910.1"/>
    </source>
</evidence>
<sequence length="119" mass="13185">MDRETYLQKMQDQLLGDDYVEIPAEEVAAGGEKKLLDGLHAKLVEKLKEMGVDTRGGCYLTMTAPEMAKLYLLIKVHKDGYPGRPVVSQIDDPTYNICKVLTDILNPLDEGGCSKNLLS</sequence>
<dbReference type="EMBL" id="HBIU01048916">
    <property type="protein sequence ID" value="CAE0642910.1"/>
    <property type="molecule type" value="Transcribed_RNA"/>
</dbReference>
<reference evidence="1" key="1">
    <citation type="submission" date="2021-01" db="EMBL/GenBank/DDBJ databases">
        <authorList>
            <person name="Corre E."/>
            <person name="Pelletier E."/>
            <person name="Niang G."/>
            <person name="Scheremetjew M."/>
            <person name="Finn R."/>
            <person name="Kale V."/>
            <person name="Holt S."/>
            <person name="Cochrane G."/>
            <person name="Meng A."/>
            <person name="Brown T."/>
            <person name="Cohen L."/>
        </authorList>
    </citation>
    <scope>NUCLEOTIDE SEQUENCE</scope>
    <source>
        <strain evidence="1">CCMP3107</strain>
    </source>
</reference>
<accession>A0A7S4DDH2</accession>
<organism evidence="1">
    <name type="scientific">Heterosigma akashiwo</name>
    <name type="common">Chromophytic alga</name>
    <name type="synonym">Heterosigma carterae</name>
    <dbReference type="NCBI Taxonomy" id="2829"/>
    <lineage>
        <taxon>Eukaryota</taxon>
        <taxon>Sar</taxon>
        <taxon>Stramenopiles</taxon>
        <taxon>Ochrophyta</taxon>
        <taxon>Raphidophyceae</taxon>
        <taxon>Chattonellales</taxon>
        <taxon>Chattonellaceae</taxon>
        <taxon>Heterosigma</taxon>
    </lineage>
</organism>
<protein>
    <submittedName>
        <fullName evidence="1">Uncharacterized protein</fullName>
    </submittedName>
</protein>